<proteinExistence type="predicted"/>
<gene>
    <name evidence="1" type="ORF">FA95DRAFT_1575152</name>
</gene>
<accession>A0ACB8RI21</accession>
<organism evidence="1 2">
    <name type="scientific">Auriscalpium vulgare</name>
    <dbReference type="NCBI Taxonomy" id="40419"/>
    <lineage>
        <taxon>Eukaryota</taxon>
        <taxon>Fungi</taxon>
        <taxon>Dikarya</taxon>
        <taxon>Basidiomycota</taxon>
        <taxon>Agaricomycotina</taxon>
        <taxon>Agaricomycetes</taxon>
        <taxon>Russulales</taxon>
        <taxon>Auriscalpiaceae</taxon>
        <taxon>Auriscalpium</taxon>
    </lineage>
</organism>
<name>A0ACB8RI21_9AGAM</name>
<dbReference type="EMBL" id="MU276021">
    <property type="protein sequence ID" value="KAI0043371.1"/>
    <property type="molecule type" value="Genomic_DNA"/>
</dbReference>
<evidence type="ECO:0000313" key="2">
    <source>
        <dbReference type="Proteomes" id="UP000814033"/>
    </source>
</evidence>
<dbReference type="Proteomes" id="UP000814033">
    <property type="component" value="Unassembled WGS sequence"/>
</dbReference>
<reference evidence="1" key="1">
    <citation type="submission" date="2021-02" db="EMBL/GenBank/DDBJ databases">
        <authorList>
            <consortium name="DOE Joint Genome Institute"/>
            <person name="Ahrendt S."/>
            <person name="Looney B.P."/>
            <person name="Miyauchi S."/>
            <person name="Morin E."/>
            <person name="Drula E."/>
            <person name="Courty P.E."/>
            <person name="Chicoki N."/>
            <person name="Fauchery L."/>
            <person name="Kohler A."/>
            <person name="Kuo A."/>
            <person name="Labutti K."/>
            <person name="Pangilinan J."/>
            <person name="Lipzen A."/>
            <person name="Riley R."/>
            <person name="Andreopoulos W."/>
            <person name="He G."/>
            <person name="Johnson J."/>
            <person name="Barry K.W."/>
            <person name="Grigoriev I.V."/>
            <person name="Nagy L."/>
            <person name="Hibbett D."/>
            <person name="Henrissat B."/>
            <person name="Matheny P.B."/>
            <person name="Labbe J."/>
            <person name="Martin F."/>
        </authorList>
    </citation>
    <scope>NUCLEOTIDE SEQUENCE</scope>
    <source>
        <strain evidence="1">FP105234-sp</strain>
    </source>
</reference>
<keyword evidence="2" id="KW-1185">Reference proteome</keyword>
<protein>
    <submittedName>
        <fullName evidence="1">Uncharacterized protein</fullName>
    </submittedName>
</protein>
<comment type="caution">
    <text evidence="1">The sequence shown here is derived from an EMBL/GenBank/DDBJ whole genome shotgun (WGS) entry which is preliminary data.</text>
</comment>
<reference evidence="1" key="2">
    <citation type="journal article" date="2022" name="New Phytol.">
        <title>Evolutionary transition to the ectomycorrhizal habit in the genomes of a hyperdiverse lineage of mushroom-forming fungi.</title>
        <authorList>
            <person name="Looney B."/>
            <person name="Miyauchi S."/>
            <person name="Morin E."/>
            <person name="Drula E."/>
            <person name="Courty P.E."/>
            <person name="Kohler A."/>
            <person name="Kuo A."/>
            <person name="LaButti K."/>
            <person name="Pangilinan J."/>
            <person name="Lipzen A."/>
            <person name="Riley R."/>
            <person name="Andreopoulos W."/>
            <person name="He G."/>
            <person name="Johnson J."/>
            <person name="Nolan M."/>
            <person name="Tritt A."/>
            <person name="Barry K.W."/>
            <person name="Grigoriev I.V."/>
            <person name="Nagy L.G."/>
            <person name="Hibbett D."/>
            <person name="Henrissat B."/>
            <person name="Matheny P.B."/>
            <person name="Labbe J."/>
            <person name="Martin F.M."/>
        </authorList>
    </citation>
    <scope>NUCLEOTIDE SEQUENCE</scope>
    <source>
        <strain evidence="1">FP105234-sp</strain>
    </source>
</reference>
<evidence type="ECO:0000313" key="1">
    <source>
        <dbReference type="EMBL" id="KAI0043371.1"/>
    </source>
</evidence>
<sequence>MSLLPARLSMPAPDADPDGADEELRRILEFFADTGYELATRAQNPITEHEVPLASLLEGWDDNAMYEETFGMLPASSYADASLTSSGLTITSDLGPSRFTATESLDSAWFHDVLPLLQLPTTPPDAAPPPNDFTVIEDDDTRARPPNNRRGTAPARANLARLQTCAFLSSGPGSAYCASTSALSTPTFSSPTSTILSSAPSSSGSEIATPLHSPLFSLIPDLAPSPPQRLLCSKCDWVQANGRQSDLARHALTHQAPQLVCTRGCGRKFRRSDGLKRHMENRQTKCALKASRAKEERESRICT</sequence>